<accession>A0AAP3G8R1</accession>
<dbReference type="AlphaFoldDB" id="A0AAP3G8R1"/>
<feature type="domain" description="MurNAc-LAA" evidence="3">
    <location>
        <begin position="215"/>
        <end position="325"/>
    </location>
</feature>
<evidence type="ECO:0000313" key="5">
    <source>
        <dbReference type="Proteomes" id="UP001077662"/>
    </source>
</evidence>
<dbReference type="Gene3D" id="3.40.630.40">
    <property type="entry name" value="Zn-dependent exopeptidases"/>
    <property type="match status" value="1"/>
</dbReference>
<dbReference type="SUPFAM" id="SSF53187">
    <property type="entry name" value="Zn-dependent exopeptidases"/>
    <property type="match status" value="1"/>
</dbReference>
<reference evidence="4" key="1">
    <citation type="submission" date="2022-09" db="EMBL/GenBank/DDBJ databases">
        <title>Genome analysis and characterization of larvicidal activity of Brevibacillus strains.</title>
        <authorList>
            <person name="Patrusheva E.V."/>
            <person name="Izotova A.O."/>
            <person name="Toshchakov S.V."/>
            <person name="Sineoky S.P."/>
        </authorList>
    </citation>
    <scope>NUCLEOTIDE SEQUENCE</scope>
    <source>
        <strain evidence="4">VKPM_B-13247</strain>
    </source>
</reference>
<dbReference type="CDD" id="cd02696">
    <property type="entry name" value="MurNAc-LAA"/>
    <property type="match status" value="1"/>
</dbReference>
<dbReference type="GO" id="GO:0004040">
    <property type="term" value="F:amidase activity"/>
    <property type="evidence" value="ECO:0007669"/>
    <property type="project" value="InterPro"/>
</dbReference>
<evidence type="ECO:0000313" key="4">
    <source>
        <dbReference type="EMBL" id="MCZ0808818.1"/>
    </source>
</evidence>
<dbReference type="EMBL" id="JAPTNE010000024">
    <property type="protein sequence ID" value="MCZ0808818.1"/>
    <property type="molecule type" value="Genomic_DNA"/>
</dbReference>
<keyword evidence="1" id="KW-0378">Hydrolase</keyword>
<dbReference type="InterPro" id="IPR051056">
    <property type="entry name" value="Glycosyl_Hydrolase_73"/>
</dbReference>
<dbReference type="PANTHER" id="PTHR33308:SF9">
    <property type="entry name" value="PEPTIDOGLYCAN HYDROLASE FLGJ"/>
    <property type="match status" value="1"/>
</dbReference>
<feature type="domain" description="Mannosyl-glycoprotein endo-beta-N-acetylglucosamidase-like" evidence="2">
    <location>
        <begin position="3"/>
        <end position="146"/>
    </location>
</feature>
<gene>
    <name evidence="4" type="ORF">O0554_18180</name>
</gene>
<dbReference type="InterPro" id="IPR002508">
    <property type="entry name" value="MurNAc-LAA_cat"/>
</dbReference>
<organism evidence="4 5">
    <name type="scientific">Brevibacillus laterosporus</name>
    <name type="common">Bacillus laterosporus</name>
    <dbReference type="NCBI Taxonomy" id="1465"/>
    <lineage>
        <taxon>Bacteria</taxon>
        <taxon>Bacillati</taxon>
        <taxon>Bacillota</taxon>
        <taxon>Bacilli</taxon>
        <taxon>Bacillales</taxon>
        <taxon>Paenibacillaceae</taxon>
        <taxon>Brevibacillus</taxon>
    </lineage>
</organism>
<evidence type="ECO:0000256" key="1">
    <source>
        <dbReference type="ARBA" id="ARBA00022801"/>
    </source>
</evidence>
<dbReference type="GO" id="GO:0008745">
    <property type="term" value="F:N-acetylmuramoyl-L-alanine amidase activity"/>
    <property type="evidence" value="ECO:0007669"/>
    <property type="project" value="InterPro"/>
</dbReference>
<sequence length="391" mass="43213">MKPDDFFSELAPIAIQEMKRTGIPASLTIAQGILESGWGGSELAVNANNWFGIKGVGPAGSYERDSPEEEHGKKITRKSPFRKYHDWEDSVRDHSEFLLRPRYAKIINADWRTACNEIEKAGYATDSQYAEKLIKRIEEYQLYKYDQGVDRVATPILIIDPGHGGTDSGAVGNGLREKDLTLQISLYQFNRFKELGLPVAITRTTDITLTPPQRTGAVKQSGAKYCISNHINAGGGEGVETIHSIHASDKLAKVLAQSVADCGQKFRKAYSRQGNGGTDYYFMHRDTGAVDTTIMEYGFIDNKGDAERLESNWETYAEVVVKAFCGYIRHPYKPQEGAVSMGDLDISLEVLVKAGIIKTPEYWQNNAVKGGNVKGENAATLIHNIAKKLGV</sequence>
<dbReference type="SMART" id="SM00047">
    <property type="entry name" value="LYZ2"/>
    <property type="match status" value="1"/>
</dbReference>
<dbReference type="InterPro" id="IPR002901">
    <property type="entry name" value="MGlyc_endo_b_GlcNAc-like_dom"/>
</dbReference>
<dbReference type="Gene3D" id="4.10.80.30">
    <property type="entry name" value="DNA polymerase, domain 6"/>
    <property type="match status" value="1"/>
</dbReference>
<dbReference type="Proteomes" id="UP001077662">
    <property type="component" value="Unassembled WGS sequence"/>
</dbReference>
<dbReference type="PANTHER" id="PTHR33308">
    <property type="entry name" value="PEPTIDOGLYCAN HYDROLASE FLGJ"/>
    <property type="match status" value="1"/>
</dbReference>
<dbReference type="GO" id="GO:0009253">
    <property type="term" value="P:peptidoglycan catabolic process"/>
    <property type="evidence" value="ECO:0007669"/>
    <property type="project" value="InterPro"/>
</dbReference>
<dbReference type="RefSeq" id="WP_258434259.1">
    <property type="nucleotide sequence ID" value="NZ_JANSGW010000024.1"/>
</dbReference>
<protein>
    <submittedName>
        <fullName evidence="4">Glucosaminidase domain-containing protein</fullName>
    </submittedName>
</protein>
<dbReference type="Pfam" id="PF01832">
    <property type="entry name" value="Glucosaminidase"/>
    <property type="match status" value="1"/>
</dbReference>
<dbReference type="Pfam" id="PF01520">
    <property type="entry name" value="Amidase_3"/>
    <property type="match status" value="1"/>
</dbReference>
<comment type="caution">
    <text evidence="4">The sequence shown here is derived from an EMBL/GenBank/DDBJ whole genome shotgun (WGS) entry which is preliminary data.</text>
</comment>
<proteinExistence type="predicted"/>
<dbReference type="Gene3D" id="1.10.530.10">
    <property type="match status" value="1"/>
</dbReference>
<dbReference type="SMART" id="SM00646">
    <property type="entry name" value="Ami_3"/>
    <property type="match status" value="1"/>
</dbReference>
<dbReference type="PRINTS" id="PR01002">
    <property type="entry name" value="FLGFLGJ"/>
</dbReference>
<evidence type="ECO:0000259" key="3">
    <source>
        <dbReference type="SMART" id="SM00646"/>
    </source>
</evidence>
<evidence type="ECO:0000259" key="2">
    <source>
        <dbReference type="SMART" id="SM00047"/>
    </source>
</evidence>
<name>A0AAP3G8R1_BRELA</name>